<keyword evidence="3" id="KW-1185">Reference proteome</keyword>
<keyword evidence="1" id="KW-0732">Signal</keyword>
<dbReference type="SMART" id="SM00034">
    <property type="entry name" value="CLECT"/>
    <property type="match status" value="2"/>
</dbReference>
<reference evidence="4" key="1">
    <citation type="submission" date="2025-08" db="UniProtKB">
        <authorList>
            <consortium name="RefSeq"/>
        </authorList>
    </citation>
    <scope>IDENTIFICATION</scope>
    <source>
        <strain evidence="4">Wakin</strain>
        <tissue evidence="4">Muscle</tissue>
    </source>
</reference>
<dbReference type="SUPFAM" id="SSF56436">
    <property type="entry name" value="C-type lectin-like"/>
    <property type="match status" value="2"/>
</dbReference>
<name>A0A6P6KPI8_CARAU</name>
<dbReference type="RefSeq" id="XP_026074235.1">
    <property type="nucleotide sequence ID" value="XM_026218450.1"/>
</dbReference>
<dbReference type="InterPro" id="IPR016186">
    <property type="entry name" value="C-type_lectin-like/link_sf"/>
</dbReference>
<accession>A0A6P6KPI8</accession>
<dbReference type="PANTHER" id="PTHR45784">
    <property type="entry name" value="C-TYPE LECTIN DOMAIN FAMILY 20 MEMBER A-RELATED"/>
    <property type="match status" value="1"/>
</dbReference>
<dbReference type="PANTHER" id="PTHR45784:SF8">
    <property type="entry name" value="C-TYPE MANNOSE RECEPTOR 2-RELATED"/>
    <property type="match status" value="1"/>
</dbReference>
<feature type="domain" description="C-type lectin" evidence="2">
    <location>
        <begin position="23"/>
        <end position="129"/>
    </location>
</feature>
<proteinExistence type="predicted"/>
<dbReference type="KEGG" id="caua:113053433"/>
<evidence type="ECO:0000313" key="4">
    <source>
        <dbReference type="RefSeq" id="XP_026074235.1"/>
    </source>
</evidence>
<feature type="domain" description="C-type lectin" evidence="2">
    <location>
        <begin position="124"/>
        <end position="244"/>
    </location>
</feature>
<dbReference type="PROSITE" id="PS50041">
    <property type="entry name" value="C_TYPE_LECTIN_2"/>
    <property type="match status" value="2"/>
</dbReference>
<gene>
    <name evidence="4" type="primary">LOC113053433</name>
</gene>
<dbReference type="InterPro" id="IPR016187">
    <property type="entry name" value="CTDL_fold"/>
</dbReference>
<dbReference type="Gene3D" id="3.10.100.10">
    <property type="entry name" value="Mannose-Binding Protein A, subunit A"/>
    <property type="match status" value="2"/>
</dbReference>
<feature type="signal peptide" evidence="1">
    <location>
        <begin position="1"/>
        <end position="19"/>
    </location>
</feature>
<dbReference type="InterPro" id="IPR001304">
    <property type="entry name" value="C-type_lectin-like"/>
</dbReference>
<protein>
    <submittedName>
        <fullName evidence="4">Macrophage mannose receptor 1-like</fullName>
    </submittedName>
</protein>
<dbReference type="OrthoDB" id="5858677at2759"/>
<feature type="chain" id="PRO_5028035617" evidence="1">
    <location>
        <begin position="20"/>
        <end position="266"/>
    </location>
</feature>
<dbReference type="AlphaFoldDB" id="A0A6P6KPI8"/>
<dbReference type="Pfam" id="PF00059">
    <property type="entry name" value="Lectin_C"/>
    <property type="match status" value="2"/>
</dbReference>
<organism evidence="3 4">
    <name type="scientific">Carassius auratus</name>
    <name type="common">Goldfish</name>
    <dbReference type="NCBI Taxonomy" id="7957"/>
    <lineage>
        <taxon>Eukaryota</taxon>
        <taxon>Metazoa</taxon>
        <taxon>Chordata</taxon>
        <taxon>Craniata</taxon>
        <taxon>Vertebrata</taxon>
        <taxon>Euteleostomi</taxon>
        <taxon>Actinopterygii</taxon>
        <taxon>Neopterygii</taxon>
        <taxon>Teleostei</taxon>
        <taxon>Ostariophysi</taxon>
        <taxon>Cypriniformes</taxon>
        <taxon>Cyprinidae</taxon>
        <taxon>Cyprininae</taxon>
        <taxon>Carassius</taxon>
    </lineage>
</organism>
<dbReference type="Proteomes" id="UP000515129">
    <property type="component" value="Chromosome 34"/>
</dbReference>
<evidence type="ECO:0000256" key="1">
    <source>
        <dbReference type="SAM" id="SignalP"/>
    </source>
</evidence>
<evidence type="ECO:0000313" key="3">
    <source>
        <dbReference type="Proteomes" id="UP000515129"/>
    </source>
</evidence>
<evidence type="ECO:0000259" key="2">
    <source>
        <dbReference type="PROSITE" id="PS50041"/>
    </source>
</evidence>
<sequence>MKTTLAVLLIMELYGLSSGLKQHFFIKEKMTWDSASKYCKTYFHDLSTFTNENEQKQFLEDVTDQTSAAWIGLYTESGVWKWSGGENATQISWDISNKKPKDDGCAFVNKGNKKLHIIDCNTEHSFFCMNISEFVLVLQNETWEGALEYCRKQYNDLSSLSTMERLASALLEITQAETEYVWTGLRFLAGEWFWVNGDDLDYTDWCQNEQLQCPAIDLRCGALDINTRDWTHINCEEKLNFFCSVQAIDGMPPERLKSITSKKSGN</sequence>
<dbReference type="GeneID" id="113053433"/>